<evidence type="ECO:0000313" key="12">
    <source>
        <dbReference type="Proteomes" id="UP000261660"/>
    </source>
</evidence>
<evidence type="ECO:0000256" key="8">
    <source>
        <dbReference type="RuleBase" id="RU003844"/>
    </source>
</evidence>
<comment type="similarity">
    <text evidence="2 8">Belongs to the OSBP family.</text>
</comment>
<comment type="subcellular location">
    <subcellularLocation>
        <location evidence="1">Membrane</location>
        <topology evidence="1">Peripheral membrane protein</topology>
    </subcellularLocation>
</comment>
<evidence type="ECO:0000256" key="5">
    <source>
        <dbReference type="ARBA" id="ARBA00023055"/>
    </source>
</evidence>
<reference evidence="11" key="2">
    <citation type="submission" date="2025-09" db="UniProtKB">
        <authorList>
            <consortium name="Ensembl"/>
        </authorList>
    </citation>
    <scope>IDENTIFICATION</scope>
</reference>
<name>A0A3Q3G8B0_9LABR</name>
<evidence type="ECO:0000256" key="4">
    <source>
        <dbReference type="ARBA" id="ARBA00022553"/>
    </source>
</evidence>
<dbReference type="GO" id="GO:0006869">
    <property type="term" value="P:lipid transport"/>
    <property type="evidence" value="ECO:0007669"/>
    <property type="project" value="UniProtKB-KW"/>
</dbReference>
<evidence type="ECO:0000313" key="11">
    <source>
        <dbReference type="Ensembl" id="ENSLBEP00000029401.1"/>
    </source>
</evidence>
<dbReference type="AlphaFoldDB" id="A0A3Q3G8B0"/>
<organism evidence="11 12">
    <name type="scientific">Labrus bergylta</name>
    <name type="common">ballan wrasse</name>
    <dbReference type="NCBI Taxonomy" id="56723"/>
    <lineage>
        <taxon>Eukaryota</taxon>
        <taxon>Metazoa</taxon>
        <taxon>Chordata</taxon>
        <taxon>Craniata</taxon>
        <taxon>Vertebrata</taxon>
        <taxon>Euteleostomi</taxon>
        <taxon>Actinopterygii</taxon>
        <taxon>Neopterygii</taxon>
        <taxon>Teleostei</taxon>
        <taxon>Neoteleostei</taxon>
        <taxon>Acanthomorphata</taxon>
        <taxon>Eupercaria</taxon>
        <taxon>Labriformes</taxon>
        <taxon>Labridae</taxon>
        <taxon>Labrus</taxon>
    </lineage>
</organism>
<dbReference type="Ensembl" id="ENSLBET00000030798.1">
    <property type="protein sequence ID" value="ENSLBEP00000029401.1"/>
    <property type="gene ID" value="ENSLBEG00000022048.1"/>
</dbReference>
<evidence type="ECO:0000256" key="1">
    <source>
        <dbReference type="ARBA" id="ARBA00004170"/>
    </source>
</evidence>
<keyword evidence="7" id="KW-0472">Membrane</keyword>
<dbReference type="InterPro" id="IPR018494">
    <property type="entry name" value="Oxysterol-bd_CS"/>
</dbReference>
<dbReference type="GeneTree" id="ENSGT00940000166850"/>
<dbReference type="Proteomes" id="UP000261660">
    <property type="component" value="Unplaced"/>
</dbReference>
<dbReference type="GO" id="GO:0005829">
    <property type="term" value="C:cytosol"/>
    <property type="evidence" value="ECO:0007669"/>
    <property type="project" value="TreeGrafter"/>
</dbReference>
<keyword evidence="3 9" id="KW-0813">Transport</keyword>
<keyword evidence="10" id="KW-0175">Coiled coil</keyword>
<proteinExistence type="inferred from homology"/>
<keyword evidence="5 9" id="KW-0445">Lipid transport</keyword>
<keyword evidence="4" id="KW-0597">Phosphoprotein</keyword>
<evidence type="ECO:0000256" key="10">
    <source>
        <dbReference type="SAM" id="Coils"/>
    </source>
</evidence>
<keyword evidence="6" id="KW-0446">Lipid-binding</keyword>
<evidence type="ECO:0000256" key="6">
    <source>
        <dbReference type="ARBA" id="ARBA00023121"/>
    </source>
</evidence>
<dbReference type="SUPFAM" id="SSF144000">
    <property type="entry name" value="Oxysterol-binding protein-like"/>
    <property type="match status" value="1"/>
</dbReference>
<dbReference type="PANTHER" id="PTHR10972:SF70">
    <property type="entry name" value="OXYSTEROL-BINDING PROTEIN"/>
    <property type="match status" value="1"/>
</dbReference>
<dbReference type="Pfam" id="PF01237">
    <property type="entry name" value="Oxysterol_BP"/>
    <property type="match status" value="1"/>
</dbReference>
<dbReference type="Gene3D" id="2.40.160.120">
    <property type="match status" value="1"/>
</dbReference>
<dbReference type="GO" id="GO:0015485">
    <property type="term" value="F:cholesterol binding"/>
    <property type="evidence" value="ECO:0007669"/>
    <property type="project" value="TreeGrafter"/>
</dbReference>
<reference evidence="11" key="1">
    <citation type="submission" date="2025-08" db="UniProtKB">
        <authorList>
            <consortium name="Ensembl"/>
        </authorList>
    </citation>
    <scope>IDENTIFICATION</scope>
</reference>
<feature type="coiled-coil region" evidence="10">
    <location>
        <begin position="87"/>
        <end position="114"/>
    </location>
</feature>
<evidence type="ECO:0000256" key="9">
    <source>
        <dbReference type="RuleBase" id="RU003845"/>
    </source>
</evidence>
<sequence length="583" mass="66947">QGVLKSLASKLDDLSTCNELIGKHGAALQRSLSELEDLRGSADSTDRVKSVNERATLFRITSNAMINACRDFLDVADSNSRRWQKALQYEREQRHHLEETIEQLAKQHNSLERAWRENPSSMIEDTHDENDEAEFFDAMEDSPAFITVTTSGEIQHNMMSGGVSNDWTHNENVSPNCNCSTRRSRIPDKPNYSLNLWSIMKNCIGKDLSKIPMPVNFNEPLSMLQRLTEDLEYSELLDRAARCDSSLEQMCLVAAFSVSSYSTTVHRTAKPFNPLLGETYELDRLEEYGYRSICEQVSHHPPAAAHHVTSQRGWTLWQHITIDSKFRGKYISVVPFGNIHLQFHSSGNHYVWSKVTSTVHNIIVGKLWIDQSGDIDIVNTRTKDTCHLKFSPYSYFSREVPRKVTGVIENREGTASYILSGTWDDKMESAKIVDSSQGCGGSEGKQKTVYQTRQPKLLWKKYPLPDNAENMHFFSSLALTLNEPEEGVAPTDSRLRPDQRLMEAGLWEEANSQKQRLEESQRLERKRREAQATQALEEDLEGYNPLWFEKRTDETTRESTYMYRGGYWETKDRQDWSQCPQIF</sequence>
<dbReference type="PANTHER" id="PTHR10972">
    <property type="entry name" value="OXYSTEROL-BINDING PROTEIN-RELATED"/>
    <property type="match status" value="1"/>
</dbReference>
<evidence type="ECO:0000256" key="2">
    <source>
        <dbReference type="ARBA" id="ARBA00008842"/>
    </source>
</evidence>
<evidence type="ECO:0000256" key="7">
    <source>
        <dbReference type="ARBA" id="ARBA00023136"/>
    </source>
</evidence>
<protein>
    <recommendedName>
        <fullName evidence="9">Oxysterol-binding protein</fullName>
    </recommendedName>
</protein>
<accession>A0A3Q3G8B0</accession>
<dbReference type="InterPro" id="IPR000648">
    <property type="entry name" value="Oxysterol-bd"/>
</dbReference>
<evidence type="ECO:0000256" key="3">
    <source>
        <dbReference type="ARBA" id="ARBA00022448"/>
    </source>
</evidence>
<dbReference type="GO" id="GO:0005886">
    <property type="term" value="C:plasma membrane"/>
    <property type="evidence" value="ECO:0007669"/>
    <property type="project" value="TreeGrafter"/>
</dbReference>
<keyword evidence="12" id="KW-1185">Reference proteome</keyword>
<dbReference type="GO" id="GO:0097038">
    <property type="term" value="C:perinuclear endoplasmic reticulum"/>
    <property type="evidence" value="ECO:0007669"/>
    <property type="project" value="TreeGrafter"/>
</dbReference>
<dbReference type="InterPro" id="IPR037239">
    <property type="entry name" value="OSBP_sf"/>
</dbReference>
<dbReference type="PROSITE" id="PS01013">
    <property type="entry name" value="OSBP"/>
    <property type="match status" value="1"/>
</dbReference>
<dbReference type="FunFam" id="2.40.160.120:FF:000003">
    <property type="entry name" value="Oxysterol-binding protein"/>
    <property type="match status" value="1"/>
</dbReference>